<evidence type="ECO:0008006" key="3">
    <source>
        <dbReference type="Google" id="ProtNLM"/>
    </source>
</evidence>
<gene>
    <name evidence="2" type="ORF">Tci_642439</name>
</gene>
<dbReference type="AlphaFoldDB" id="A0A699K4W6"/>
<evidence type="ECO:0000256" key="1">
    <source>
        <dbReference type="SAM" id="MobiDB-lite"/>
    </source>
</evidence>
<feature type="compositionally biased region" description="Polar residues" evidence="1">
    <location>
        <begin position="127"/>
        <end position="137"/>
    </location>
</feature>
<protein>
    <recommendedName>
        <fullName evidence="3">Xylulose kinase-1</fullName>
    </recommendedName>
</protein>
<reference evidence="2" key="1">
    <citation type="journal article" date="2019" name="Sci. Rep.">
        <title>Draft genome of Tanacetum cinerariifolium, the natural source of mosquito coil.</title>
        <authorList>
            <person name="Yamashiro T."/>
            <person name="Shiraishi A."/>
            <person name="Satake H."/>
            <person name="Nakayama K."/>
        </authorList>
    </citation>
    <scope>NUCLEOTIDE SEQUENCE</scope>
</reference>
<sequence length="483" mass="54426">SCIEQFLATIKAKTVTGEVQLQALVDGKKLIITESTVRRDLQLEDAKGVDCLPNAAIFEQLTLMRKRFFGRETPLFLTMMVQAQKEMGEGSANSINPHHIPTIIHPSTSQPQKKQKPRKTKRKNTELPKTSGHTTNIADKAVNKEMNQNLERATTTASSLEAKQDNVNINKTQSKATLNEPSSIGTSSENTKTTQAPKIDSLKRKVKKLEKKQRSRTHKLKRLHKVGLTTRVDSSNEASLCEDASKQERINDIDADEGITLVSTHDDAGMFDVDKDLHGEEVFVAKQDKNVVENEFDASEVQVSTTATTATISIDEVNLAQAFAELKHTIPNPMLKGLKNKDLQEIVLKKQEVNSDLIKEWNDIEAKIDDDYKLAERLQAEEQQELNDTKKATLFMKLLEKRIKFFAVKRAEEKKNKPPTRAQQRSIMVNTFVDYNTELLEESSQKAEAEVTERSSKRAGTELKQESSKKKKIDDDQETAELK</sequence>
<feature type="region of interest" description="Disordered" evidence="1">
    <location>
        <begin position="443"/>
        <end position="483"/>
    </location>
</feature>
<feature type="compositionally biased region" description="Basic residues" evidence="1">
    <location>
        <begin position="113"/>
        <end position="122"/>
    </location>
</feature>
<comment type="caution">
    <text evidence="2">The sequence shown here is derived from an EMBL/GenBank/DDBJ whole genome shotgun (WGS) entry which is preliminary data.</text>
</comment>
<feature type="compositionally biased region" description="Basic residues" evidence="1">
    <location>
        <begin position="204"/>
        <end position="218"/>
    </location>
</feature>
<feature type="compositionally biased region" description="Polar residues" evidence="1">
    <location>
        <begin position="145"/>
        <end position="196"/>
    </location>
</feature>
<name>A0A699K4W6_TANCI</name>
<feature type="non-terminal residue" evidence="2">
    <location>
        <position position="1"/>
    </location>
</feature>
<feature type="region of interest" description="Disordered" evidence="1">
    <location>
        <begin position="88"/>
        <end position="218"/>
    </location>
</feature>
<evidence type="ECO:0000313" key="2">
    <source>
        <dbReference type="EMBL" id="GFA70467.1"/>
    </source>
</evidence>
<feature type="compositionally biased region" description="Low complexity" evidence="1">
    <location>
        <begin position="93"/>
        <end position="112"/>
    </location>
</feature>
<proteinExistence type="predicted"/>
<dbReference type="EMBL" id="BKCJ010472181">
    <property type="protein sequence ID" value="GFA70467.1"/>
    <property type="molecule type" value="Genomic_DNA"/>
</dbReference>
<accession>A0A699K4W6</accession>
<organism evidence="2">
    <name type="scientific">Tanacetum cinerariifolium</name>
    <name type="common">Dalmatian daisy</name>
    <name type="synonym">Chrysanthemum cinerariifolium</name>
    <dbReference type="NCBI Taxonomy" id="118510"/>
    <lineage>
        <taxon>Eukaryota</taxon>
        <taxon>Viridiplantae</taxon>
        <taxon>Streptophyta</taxon>
        <taxon>Embryophyta</taxon>
        <taxon>Tracheophyta</taxon>
        <taxon>Spermatophyta</taxon>
        <taxon>Magnoliopsida</taxon>
        <taxon>eudicotyledons</taxon>
        <taxon>Gunneridae</taxon>
        <taxon>Pentapetalae</taxon>
        <taxon>asterids</taxon>
        <taxon>campanulids</taxon>
        <taxon>Asterales</taxon>
        <taxon>Asteraceae</taxon>
        <taxon>Asteroideae</taxon>
        <taxon>Anthemideae</taxon>
        <taxon>Anthemidinae</taxon>
        <taxon>Tanacetum</taxon>
    </lineage>
</organism>